<evidence type="ECO:0000313" key="8">
    <source>
        <dbReference type="Proteomes" id="UP000005481"/>
    </source>
</evidence>
<dbReference type="HOGENOM" id="CLU_035117_1_1_9"/>
<dbReference type="Gene3D" id="1.10.1040.10">
    <property type="entry name" value="N-(1-d-carboxylethyl)-l-norvaline Dehydrogenase, domain 2"/>
    <property type="match status" value="1"/>
</dbReference>
<gene>
    <name evidence="7" type="ORF">HMPREF0080_00811</name>
</gene>
<dbReference type="Pfam" id="PF03446">
    <property type="entry name" value="NAD_binding_2"/>
    <property type="match status" value="1"/>
</dbReference>
<sequence length="295" mass="31432">MKRAIIGFLGLGVMGLPMAVNVIKKSGCPVLGYDIDECRMHRFVAAGGSAARESNEIYENCDIILQILPTHETISDSVKRAAKSGKPGNIIVDLSSAAPHIIMSLEENVKNAGMHLLDSPVSGGNPKAAAGTLAIMTGGEKSVFEQVKPILECMGTPVYTGSLGSGSITKLVNNTIAGAYLAAIAEGYAFAAKAGIDLMTTFNATRAGFAGGPLYENKVPKIITRDYEPGARVAVHRKDILNAKSYAHALGIDLPVTDITLRIMDWMNDNGYIQIDQAGMIKYFEAKMKIRVGDE</sequence>
<dbReference type="Gene3D" id="3.40.50.720">
    <property type="entry name" value="NAD(P)-binding Rossmann-like Domain"/>
    <property type="match status" value="1"/>
</dbReference>
<dbReference type="STRING" id="861450.HMPREF0080_00811"/>
<feature type="active site" evidence="4">
    <location>
        <position position="170"/>
    </location>
</feature>
<dbReference type="InterPro" id="IPR008927">
    <property type="entry name" value="6-PGluconate_DH-like_C_sf"/>
</dbReference>
<dbReference type="PANTHER" id="PTHR43060">
    <property type="entry name" value="3-HYDROXYISOBUTYRATE DEHYDROGENASE-LIKE 1, MITOCHONDRIAL-RELATED"/>
    <property type="match status" value="1"/>
</dbReference>
<dbReference type="GO" id="GO:0016491">
    <property type="term" value="F:oxidoreductase activity"/>
    <property type="evidence" value="ECO:0007669"/>
    <property type="project" value="UniProtKB-KW"/>
</dbReference>
<dbReference type="InterPro" id="IPR029154">
    <property type="entry name" value="HIBADH-like_NADP-bd"/>
</dbReference>
<evidence type="ECO:0000259" key="5">
    <source>
        <dbReference type="Pfam" id="PF03446"/>
    </source>
</evidence>
<dbReference type="PANTHER" id="PTHR43060:SF3">
    <property type="entry name" value="2-HYDROXY-3-OXOPROPIONATE REDUCTASE"/>
    <property type="match status" value="1"/>
</dbReference>
<evidence type="ECO:0000256" key="1">
    <source>
        <dbReference type="ARBA" id="ARBA00009080"/>
    </source>
</evidence>
<dbReference type="AlphaFoldDB" id="G9YGP4"/>
<evidence type="ECO:0000313" key="7">
    <source>
        <dbReference type="EMBL" id="EHM41747.1"/>
    </source>
</evidence>
<name>G9YGP4_9FIRM</name>
<dbReference type="PIRSF" id="PIRSF000103">
    <property type="entry name" value="HIBADH"/>
    <property type="match status" value="1"/>
</dbReference>
<dbReference type="GO" id="GO:0016054">
    <property type="term" value="P:organic acid catabolic process"/>
    <property type="evidence" value="ECO:0007669"/>
    <property type="project" value="UniProtKB-ARBA"/>
</dbReference>
<accession>G9YGP4</accession>
<feature type="domain" description="6-phosphogluconate dehydrogenase NADP-binding" evidence="5">
    <location>
        <begin position="6"/>
        <end position="159"/>
    </location>
</feature>
<comment type="caution">
    <text evidence="7">The sequence shown here is derived from an EMBL/GenBank/DDBJ whole genome shotgun (WGS) entry which is preliminary data.</text>
</comment>
<dbReference type="GO" id="GO:0051287">
    <property type="term" value="F:NAD binding"/>
    <property type="evidence" value="ECO:0007669"/>
    <property type="project" value="InterPro"/>
</dbReference>
<organism evidence="7 8">
    <name type="scientific">Anaeroglobus geminatus F0357</name>
    <dbReference type="NCBI Taxonomy" id="861450"/>
    <lineage>
        <taxon>Bacteria</taxon>
        <taxon>Bacillati</taxon>
        <taxon>Bacillota</taxon>
        <taxon>Negativicutes</taxon>
        <taxon>Veillonellales</taxon>
        <taxon>Veillonellaceae</taxon>
        <taxon>Anaeroglobus</taxon>
    </lineage>
</organism>
<evidence type="ECO:0000256" key="4">
    <source>
        <dbReference type="PIRSR" id="PIRSR000103-1"/>
    </source>
</evidence>
<dbReference type="PATRIC" id="fig|861450.3.peg.770"/>
<keyword evidence="2" id="KW-0560">Oxidoreductase</keyword>
<dbReference type="EMBL" id="AGCJ01000027">
    <property type="protein sequence ID" value="EHM41747.1"/>
    <property type="molecule type" value="Genomic_DNA"/>
</dbReference>
<dbReference type="InterPro" id="IPR006115">
    <property type="entry name" value="6PGDH_NADP-bd"/>
</dbReference>
<evidence type="ECO:0000256" key="2">
    <source>
        <dbReference type="ARBA" id="ARBA00023002"/>
    </source>
</evidence>
<keyword evidence="3" id="KW-0520">NAD</keyword>
<dbReference type="SUPFAM" id="SSF48179">
    <property type="entry name" value="6-phosphogluconate dehydrogenase C-terminal domain-like"/>
    <property type="match status" value="1"/>
</dbReference>
<dbReference type="InterPro" id="IPR002204">
    <property type="entry name" value="3-OH-isobutyrate_DH-rel_CS"/>
</dbReference>
<dbReference type="InterPro" id="IPR013328">
    <property type="entry name" value="6PGD_dom2"/>
</dbReference>
<dbReference type="PROSITE" id="PS00895">
    <property type="entry name" value="3_HYDROXYISOBUT_DH"/>
    <property type="match status" value="1"/>
</dbReference>
<evidence type="ECO:0000259" key="6">
    <source>
        <dbReference type="Pfam" id="PF14833"/>
    </source>
</evidence>
<reference evidence="7 8" key="1">
    <citation type="submission" date="2011-08" db="EMBL/GenBank/DDBJ databases">
        <authorList>
            <person name="Weinstock G."/>
            <person name="Sodergren E."/>
            <person name="Clifton S."/>
            <person name="Fulton L."/>
            <person name="Fulton B."/>
            <person name="Courtney L."/>
            <person name="Fronick C."/>
            <person name="Harrison M."/>
            <person name="Strong C."/>
            <person name="Farmer C."/>
            <person name="Delahaunty K."/>
            <person name="Markovic C."/>
            <person name="Hall O."/>
            <person name="Minx P."/>
            <person name="Tomlinson C."/>
            <person name="Mitreva M."/>
            <person name="Hou S."/>
            <person name="Chen J."/>
            <person name="Wollam A."/>
            <person name="Pepin K.H."/>
            <person name="Johnson M."/>
            <person name="Bhonagiri V."/>
            <person name="Zhang X."/>
            <person name="Suruliraj S."/>
            <person name="Warren W."/>
            <person name="Chinwalla A."/>
            <person name="Mardis E.R."/>
            <person name="Wilson R.K."/>
        </authorList>
    </citation>
    <scope>NUCLEOTIDE SEQUENCE [LARGE SCALE GENOMIC DNA]</scope>
    <source>
        <strain evidence="7 8">F0357</strain>
    </source>
</reference>
<keyword evidence="8" id="KW-1185">Reference proteome</keyword>
<evidence type="ECO:0000256" key="3">
    <source>
        <dbReference type="ARBA" id="ARBA00023027"/>
    </source>
</evidence>
<dbReference type="GO" id="GO:0050661">
    <property type="term" value="F:NADP binding"/>
    <property type="evidence" value="ECO:0007669"/>
    <property type="project" value="InterPro"/>
</dbReference>
<dbReference type="InterPro" id="IPR015815">
    <property type="entry name" value="HIBADH-related"/>
</dbReference>
<dbReference type="Pfam" id="PF14833">
    <property type="entry name" value="NAD_binding_11"/>
    <property type="match status" value="1"/>
</dbReference>
<comment type="similarity">
    <text evidence="1">Belongs to the HIBADH-related family.</text>
</comment>
<proteinExistence type="inferred from homology"/>
<protein>
    <submittedName>
        <fullName evidence="7">Phosphogluconate dehydrogenase, NAD binding domain protein</fullName>
    </submittedName>
</protein>
<feature type="domain" description="3-hydroxyisobutyrate dehydrogenase-like NAD-binding" evidence="6">
    <location>
        <begin position="164"/>
        <end position="283"/>
    </location>
</feature>
<dbReference type="eggNOG" id="COG2084">
    <property type="taxonomic scope" value="Bacteria"/>
</dbReference>
<dbReference type="SUPFAM" id="SSF51735">
    <property type="entry name" value="NAD(P)-binding Rossmann-fold domains"/>
    <property type="match status" value="1"/>
</dbReference>
<dbReference type="Proteomes" id="UP000005481">
    <property type="component" value="Unassembled WGS sequence"/>
</dbReference>
<dbReference type="InterPro" id="IPR036291">
    <property type="entry name" value="NAD(P)-bd_dom_sf"/>
</dbReference>
<dbReference type="RefSeq" id="WP_006789799.1">
    <property type="nucleotide sequence ID" value="NZ_JH417577.1"/>
</dbReference>